<dbReference type="PROSITE" id="PS50157">
    <property type="entry name" value="ZINC_FINGER_C2H2_2"/>
    <property type="match status" value="3"/>
</dbReference>
<evidence type="ECO:0000259" key="7">
    <source>
        <dbReference type="PROSITE" id="PS50157"/>
    </source>
</evidence>
<keyword evidence="3 5" id="KW-0863">Zinc-finger</keyword>
<dbReference type="PROSITE" id="PS00028">
    <property type="entry name" value="ZINC_FINGER_C2H2_1"/>
    <property type="match status" value="2"/>
</dbReference>
<dbReference type="OrthoDB" id="8117402at2759"/>
<dbReference type="GO" id="GO:0000978">
    <property type="term" value="F:RNA polymerase II cis-regulatory region sequence-specific DNA binding"/>
    <property type="evidence" value="ECO:0007669"/>
    <property type="project" value="TreeGrafter"/>
</dbReference>
<evidence type="ECO:0000313" key="9">
    <source>
        <dbReference type="Proteomes" id="UP000780801"/>
    </source>
</evidence>
<name>A0A9P6FRK4_9FUNG</name>
<evidence type="ECO:0000256" key="5">
    <source>
        <dbReference type="PROSITE-ProRule" id="PRU00042"/>
    </source>
</evidence>
<proteinExistence type="predicted"/>
<gene>
    <name evidence="8" type="ORF">BGW38_003169</name>
</gene>
<keyword evidence="2" id="KW-0677">Repeat</keyword>
<feature type="domain" description="C2H2-type" evidence="7">
    <location>
        <begin position="214"/>
        <end position="243"/>
    </location>
</feature>
<feature type="region of interest" description="Disordered" evidence="6">
    <location>
        <begin position="140"/>
        <end position="203"/>
    </location>
</feature>
<dbReference type="Pfam" id="PF00096">
    <property type="entry name" value="zf-C2H2"/>
    <property type="match status" value="2"/>
</dbReference>
<dbReference type="AlphaFoldDB" id="A0A9P6FRK4"/>
<evidence type="ECO:0000256" key="1">
    <source>
        <dbReference type="ARBA" id="ARBA00022723"/>
    </source>
</evidence>
<evidence type="ECO:0000256" key="3">
    <source>
        <dbReference type="ARBA" id="ARBA00022771"/>
    </source>
</evidence>
<evidence type="ECO:0000256" key="4">
    <source>
        <dbReference type="ARBA" id="ARBA00022833"/>
    </source>
</evidence>
<keyword evidence="9" id="KW-1185">Reference proteome</keyword>
<comment type="caution">
    <text evidence="8">The sequence shown here is derived from an EMBL/GenBank/DDBJ whole genome shotgun (WGS) entry which is preliminary data.</text>
</comment>
<evidence type="ECO:0000256" key="2">
    <source>
        <dbReference type="ARBA" id="ARBA00022737"/>
    </source>
</evidence>
<dbReference type="Proteomes" id="UP000780801">
    <property type="component" value="Unassembled WGS sequence"/>
</dbReference>
<reference evidence="8" key="1">
    <citation type="journal article" date="2020" name="Fungal Divers.">
        <title>Resolving the Mortierellaceae phylogeny through synthesis of multi-gene phylogenetics and phylogenomics.</title>
        <authorList>
            <person name="Vandepol N."/>
            <person name="Liber J."/>
            <person name="Desiro A."/>
            <person name="Na H."/>
            <person name="Kennedy M."/>
            <person name="Barry K."/>
            <person name="Grigoriev I.V."/>
            <person name="Miller A.N."/>
            <person name="O'Donnell K."/>
            <person name="Stajich J.E."/>
            <person name="Bonito G."/>
        </authorList>
    </citation>
    <scope>NUCLEOTIDE SEQUENCE</scope>
    <source>
        <strain evidence="8">KOD1015</strain>
    </source>
</reference>
<feature type="compositionally biased region" description="Polar residues" evidence="6">
    <location>
        <begin position="317"/>
        <end position="331"/>
    </location>
</feature>
<dbReference type="PANTHER" id="PTHR23235:SF120">
    <property type="entry name" value="KRUPPEL-LIKE FACTOR 15"/>
    <property type="match status" value="1"/>
</dbReference>
<keyword evidence="1" id="KW-0479">Metal-binding</keyword>
<feature type="domain" description="C2H2-type" evidence="7">
    <location>
        <begin position="272"/>
        <end position="293"/>
    </location>
</feature>
<dbReference type="EMBL" id="JAABOA010002185">
    <property type="protein sequence ID" value="KAF9580258.1"/>
    <property type="molecule type" value="Genomic_DNA"/>
</dbReference>
<dbReference type="InterPro" id="IPR013087">
    <property type="entry name" value="Znf_C2H2_type"/>
</dbReference>
<dbReference type="Gene3D" id="3.30.160.60">
    <property type="entry name" value="Classic Zinc Finger"/>
    <property type="match status" value="3"/>
</dbReference>
<organism evidence="8 9">
    <name type="scientific">Lunasporangiospora selenospora</name>
    <dbReference type="NCBI Taxonomy" id="979761"/>
    <lineage>
        <taxon>Eukaryota</taxon>
        <taxon>Fungi</taxon>
        <taxon>Fungi incertae sedis</taxon>
        <taxon>Mucoromycota</taxon>
        <taxon>Mortierellomycotina</taxon>
        <taxon>Mortierellomycetes</taxon>
        <taxon>Mortierellales</taxon>
        <taxon>Mortierellaceae</taxon>
        <taxon>Lunasporangiospora</taxon>
    </lineage>
</organism>
<dbReference type="GO" id="GO:0000981">
    <property type="term" value="F:DNA-binding transcription factor activity, RNA polymerase II-specific"/>
    <property type="evidence" value="ECO:0007669"/>
    <property type="project" value="TreeGrafter"/>
</dbReference>
<feature type="region of interest" description="Disordered" evidence="6">
    <location>
        <begin position="311"/>
        <end position="331"/>
    </location>
</feature>
<sequence>MHPHLPHAPSTQPLFQHSQPLQSQFLQEPSAFAPAPSMGAHMQNVSQYEAPSSLDCYLESLGQSFGHPSVLSLVDPPSVDNGDASRRLGADLDFSSGASSLVLSPTMSWISATPSRDNSPEPAMNASLYKKHLFRPPVKRRGSSLYSKSGGKMARSKSAVPHHAPMGLSVPTAHHAGATEPSTVSDCALPQPSADRPRKRRARQIKLKAKPTSFVCDSPGCGKVFSRAYNLTSHMKTHSSERPFLCGSCPLAFARRHDRERHVRLHTGEKPYPCESCGCGFMRNDALHRHQRICGQSAAALLALMQQQQQQRGPVEGSSSGATSYQDLFGL</sequence>
<dbReference type="InterPro" id="IPR036236">
    <property type="entry name" value="Znf_C2H2_sf"/>
</dbReference>
<keyword evidence="4" id="KW-0862">Zinc</keyword>
<evidence type="ECO:0000256" key="6">
    <source>
        <dbReference type="SAM" id="MobiDB-lite"/>
    </source>
</evidence>
<protein>
    <recommendedName>
        <fullName evidence="7">C2H2-type domain-containing protein</fullName>
    </recommendedName>
</protein>
<dbReference type="GO" id="GO:0008270">
    <property type="term" value="F:zinc ion binding"/>
    <property type="evidence" value="ECO:0007669"/>
    <property type="project" value="UniProtKB-KW"/>
</dbReference>
<accession>A0A9P6FRK4</accession>
<dbReference type="SMART" id="SM00355">
    <property type="entry name" value="ZnF_C2H2"/>
    <property type="match status" value="3"/>
</dbReference>
<dbReference type="FunFam" id="3.30.160.60:FF:000125">
    <property type="entry name" value="Putative zinc finger protein 143"/>
    <property type="match status" value="1"/>
</dbReference>
<dbReference type="PANTHER" id="PTHR23235">
    <property type="entry name" value="KRUEPPEL-LIKE TRANSCRIPTION FACTOR"/>
    <property type="match status" value="1"/>
</dbReference>
<evidence type="ECO:0000313" key="8">
    <source>
        <dbReference type="EMBL" id="KAF9580258.1"/>
    </source>
</evidence>
<dbReference type="SUPFAM" id="SSF57667">
    <property type="entry name" value="beta-beta-alpha zinc fingers"/>
    <property type="match status" value="2"/>
</dbReference>
<feature type="domain" description="C2H2-type" evidence="7">
    <location>
        <begin position="244"/>
        <end position="271"/>
    </location>
</feature>
<dbReference type="FunFam" id="3.30.160.60:FF:000710">
    <property type="entry name" value="Zinc finger protein 768"/>
    <property type="match status" value="1"/>
</dbReference>